<dbReference type="Gene3D" id="1.10.287.70">
    <property type="match status" value="1"/>
</dbReference>
<dbReference type="Proteomes" id="UP000297604">
    <property type="component" value="Unassembled WGS sequence"/>
</dbReference>
<feature type="transmembrane region" description="Helical" evidence="1">
    <location>
        <begin position="51"/>
        <end position="73"/>
    </location>
</feature>
<evidence type="ECO:0000313" key="3">
    <source>
        <dbReference type="Proteomes" id="UP000297604"/>
    </source>
</evidence>
<feature type="transmembrane region" description="Helical" evidence="1">
    <location>
        <begin position="20"/>
        <end position="39"/>
    </location>
</feature>
<keyword evidence="1" id="KW-0812">Transmembrane</keyword>
<feature type="transmembrane region" description="Helical" evidence="1">
    <location>
        <begin position="175"/>
        <end position="195"/>
    </location>
</feature>
<accession>A0ABY2IK37</accession>
<dbReference type="SUPFAM" id="SSF81324">
    <property type="entry name" value="Voltage-gated potassium channels"/>
    <property type="match status" value="1"/>
</dbReference>
<gene>
    <name evidence="2" type="ORF">E3O46_17080</name>
</gene>
<sequence length="199" mass="22410">MILSLVLYLLIPEKVQILPRWVIPLLGLLLLIPLTIFNPRRLSRETTWSRWLSIGLASLLTLANQVTVVFTVRQLLYGGVNGPDVLLTALQVWVTNVIAFSLVYWELDRSGPVARRDAAQWSTATVDFRFPQHDGAPGGENWRPSYLDYAYISLTNMMAFSPTDVMPLTHRAKMLMAYQALTGFILLALVISRAVNILN</sequence>
<protein>
    <submittedName>
        <fullName evidence="2">DUF1345 domain-containing protein</fullName>
    </submittedName>
</protein>
<evidence type="ECO:0000313" key="2">
    <source>
        <dbReference type="EMBL" id="TFC16894.1"/>
    </source>
</evidence>
<feature type="transmembrane region" description="Helical" evidence="1">
    <location>
        <begin position="85"/>
        <end position="105"/>
    </location>
</feature>
<dbReference type="EMBL" id="SOFS01000044">
    <property type="protein sequence ID" value="TFC16894.1"/>
    <property type="molecule type" value="Genomic_DNA"/>
</dbReference>
<keyword evidence="1" id="KW-0472">Membrane</keyword>
<comment type="caution">
    <text evidence="2">The sequence shown here is derived from an EMBL/GenBank/DDBJ whole genome shotgun (WGS) entry which is preliminary data.</text>
</comment>
<keyword evidence="1" id="KW-1133">Transmembrane helix</keyword>
<name>A0ABY2IK37_9MICO</name>
<organism evidence="2 3">
    <name type="scientific">Cryobacterium glucosi</name>
    <dbReference type="NCBI Taxonomy" id="1259175"/>
    <lineage>
        <taxon>Bacteria</taxon>
        <taxon>Bacillati</taxon>
        <taxon>Actinomycetota</taxon>
        <taxon>Actinomycetes</taxon>
        <taxon>Micrococcales</taxon>
        <taxon>Microbacteriaceae</taxon>
        <taxon>Cryobacterium</taxon>
    </lineage>
</organism>
<keyword evidence="3" id="KW-1185">Reference proteome</keyword>
<evidence type="ECO:0000256" key="1">
    <source>
        <dbReference type="SAM" id="Phobius"/>
    </source>
</evidence>
<reference evidence="2 3" key="1">
    <citation type="submission" date="2019-03" db="EMBL/GenBank/DDBJ databases">
        <title>Genomics of glacier-inhabiting Cryobacterium strains.</title>
        <authorList>
            <person name="Liu Q."/>
            <person name="Xin Y.-H."/>
        </authorList>
    </citation>
    <scope>NUCLEOTIDE SEQUENCE [LARGE SCALE GENOMIC DNA]</scope>
    <source>
        <strain evidence="2 3">MDB1-5</strain>
    </source>
</reference>
<proteinExistence type="predicted"/>